<dbReference type="AlphaFoldDB" id="A0A835PK58"/>
<comment type="caution">
    <text evidence="2">The sequence shown here is derived from an EMBL/GenBank/DDBJ whole genome shotgun (WGS) entry which is preliminary data.</text>
</comment>
<dbReference type="EMBL" id="JADCNL010000014">
    <property type="protein sequence ID" value="KAG0452853.1"/>
    <property type="molecule type" value="Genomic_DNA"/>
</dbReference>
<dbReference type="OrthoDB" id="420195at2759"/>
<proteinExistence type="predicted"/>
<accession>A0A835PK58</accession>
<name>A0A835PK58_VANPL</name>
<organism evidence="2 3">
    <name type="scientific">Vanilla planifolia</name>
    <name type="common">Vanilla</name>
    <dbReference type="NCBI Taxonomy" id="51239"/>
    <lineage>
        <taxon>Eukaryota</taxon>
        <taxon>Viridiplantae</taxon>
        <taxon>Streptophyta</taxon>
        <taxon>Embryophyta</taxon>
        <taxon>Tracheophyta</taxon>
        <taxon>Spermatophyta</taxon>
        <taxon>Magnoliopsida</taxon>
        <taxon>Liliopsida</taxon>
        <taxon>Asparagales</taxon>
        <taxon>Orchidaceae</taxon>
        <taxon>Vanilloideae</taxon>
        <taxon>Vanilleae</taxon>
        <taxon>Vanilla</taxon>
    </lineage>
</organism>
<protein>
    <submittedName>
        <fullName evidence="2">Uncharacterized protein</fullName>
    </submittedName>
</protein>
<dbReference type="Proteomes" id="UP000636800">
    <property type="component" value="Unassembled WGS sequence"/>
</dbReference>
<sequence>MQSIHCVVALPKHIGELEVSKGMDLHPSIKKLGTNLISRKVSEKALVICKKPDSTHILMNDGKQEGQNNYSKEQKEASPQTQVRRQVLEQLWQTIPTLNRHN</sequence>
<feature type="region of interest" description="Disordered" evidence="1">
    <location>
        <begin position="57"/>
        <end position="83"/>
    </location>
</feature>
<evidence type="ECO:0000313" key="2">
    <source>
        <dbReference type="EMBL" id="KAG0452853.1"/>
    </source>
</evidence>
<keyword evidence="3" id="KW-1185">Reference proteome</keyword>
<evidence type="ECO:0000313" key="3">
    <source>
        <dbReference type="Proteomes" id="UP000636800"/>
    </source>
</evidence>
<reference evidence="2 3" key="1">
    <citation type="journal article" date="2020" name="Nat. Food">
        <title>A phased Vanilla planifolia genome enables genetic improvement of flavour and production.</title>
        <authorList>
            <person name="Hasing T."/>
            <person name="Tang H."/>
            <person name="Brym M."/>
            <person name="Khazi F."/>
            <person name="Huang T."/>
            <person name="Chambers A.H."/>
        </authorList>
    </citation>
    <scope>NUCLEOTIDE SEQUENCE [LARGE SCALE GENOMIC DNA]</scope>
    <source>
        <tissue evidence="2">Leaf</tissue>
    </source>
</reference>
<gene>
    <name evidence="2" type="ORF">HPP92_025517</name>
</gene>
<evidence type="ECO:0000256" key="1">
    <source>
        <dbReference type="SAM" id="MobiDB-lite"/>
    </source>
</evidence>
<feature type="compositionally biased region" description="Polar residues" evidence="1">
    <location>
        <begin position="65"/>
        <end position="83"/>
    </location>
</feature>